<evidence type="ECO:0000256" key="3">
    <source>
        <dbReference type="ARBA" id="ARBA00001956"/>
    </source>
</evidence>
<dbReference type="GO" id="GO:0050667">
    <property type="term" value="P:homocysteine metabolic process"/>
    <property type="evidence" value="ECO:0007669"/>
    <property type="project" value="TreeGrafter"/>
</dbReference>
<feature type="domain" description="B12-binding" evidence="22">
    <location>
        <begin position="694"/>
        <end position="814"/>
    </location>
</feature>
<dbReference type="InterPro" id="IPR006158">
    <property type="entry name" value="Cobalamin-bd"/>
</dbReference>
<evidence type="ECO:0000256" key="1">
    <source>
        <dbReference type="ARBA" id="ARBA00001700"/>
    </source>
</evidence>
<evidence type="ECO:0000256" key="14">
    <source>
        <dbReference type="ARBA" id="ARBA00022833"/>
    </source>
</evidence>
<evidence type="ECO:0000259" key="23">
    <source>
        <dbReference type="PROSITE" id="PS51337"/>
    </source>
</evidence>
<dbReference type="InterPro" id="IPR003759">
    <property type="entry name" value="Cbl-bd_cap"/>
</dbReference>
<gene>
    <name evidence="24" type="ORF">SAMN02910414_00545</name>
</gene>
<dbReference type="PROSITE" id="PS50970">
    <property type="entry name" value="HCY"/>
    <property type="match status" value="1"/>
</dbReference>
<keyword evidence="11 19" id="KW-0808">Transferase</keyword>
<dbReference type="eggNOG" id="COG1410">
    <property type="taxonomic scope" value="Bacteria"/>
</dbReference>
<dbReference type="SUPFAM" id="SSF51717">
    <property type="entry name" value="Dihydropteroate synthetase-like"/>
    <property type="match status" value="1"/>
</dbReference>
<dbReference type="InterPro" id="IPR011005">
    <property type="entry name" value="Dihydropteroate_synth-like_sf"/>
</dbReference>
<evidence type="ECO:0000259" key="22">
    <source>
        <dbReference type="PROSITE" id="PS51332"/>
    </source>
</evidence>
<sequence length="814" mass="88402">MNSIIFLDGGMGTMLQEAGLKPGEHPEEYGYYNPEVVCEVHEKYLKAGSDVIYANTFGANSHKLKGCKIDTKCAIDSAIKTAKKAIDKFESQNDVKIKKRVALDVGPIGELLEPLGTLSFEEAYDVYKEVMIEGEKAGADLVVIETFTDLLDAKAAVLAAKENTKLPVWVTMTFEKNGRTFTGTTVESMALTMSGLGVDALGVNCSLGPKEILKFAKILKEWTNLPIIIKPNAGLPDPSTGLYDLKDVDFAKEMLEYIPLGVDIMGGCCGTNPSYIKNLVDNVNKSLKENKDNQEVLGAVEENKIGAIKNGVCSTTNVVTFGGVRVIGERLNPTGKKRFKQALEECDYEYVCKVALEEEEAGADILDVNVGIPGGEEIKLMKDAIKELQGVVSVPLQIDSSNPKVIEEALRVYAGKPIINSVSADDEKLDAVLPLVKKYGAAVIGLALDENGIPDTAEGRFEKAKYIYDRAREYGIPKDDILIDCLTLTVSAQQEQAVETLKAVRMVKEKLGLHCTLGVSNISFGLPARKHITENFLIQAMHCGLDFPIINPNVLSLMDAVSSFKVLSGEDVNCDNYIERFTGRIETTTVSSAEKDKSNKSDVSGETNEISTAVLKGLGEETKKLAKELIESGSKTEIEVINEFLIPALDEVGQLYEKQKIFLPQLINSANAACAAFDMIKERIANRGGESVSKGKIIVATVKGDIHDIGKNIVKVILENYGYKIIDLGRDVPVEKVVDTVLSENVTLVGLSALMTTTLPAMKETIVEVKKVAPECKIWVGGAVLTPDYAMEIGADFYARDARDSVDIAKKVLG</sequence>
<evidence type="ECO:0000256" key="5">
    <source>
        <dbReference type="ARBA" id="ARBA00010398"/>
    </source>
</evidence>
<keyword evidence="16" id="KW-0170">Cobalt</keyword>
<dbReference type="SUPFAM" id="SSF82282">
    <property type="entry name" value="Homocysteine S-methyltransferase"/>
    <property type="match status" value="1"/>
</dbReference>
<dbReference type="eggNOG" id="COG0646">
    <property type="taxonomic scope" value="Bacteria"/>
</dbReference>
<dbReference type="PANTHER" id="PTHR45833">
    <property type="entry name" value="METHIONINE SYNTHASE"/>
    <property type="match status" value="1"/>
</dbReference>
<feature type="domain" description="Pterin-binding" evidence="21">
    <location>
        <begin position="324"/>
        <end position="568"/>
    </location>
</feature>
<dbReference type="Gene3D" id="3.20.20.330">
    <property type="entry name" value="Homocysteine-binding-like domain"/>
    <property type="match status" value="1"/>
</dbReference>
<dbReference type="PANTHER" id="PTHR45833:SF1">
    <property type="entry name" value="METHIONINE SYNTHASE"/>
    <property type="match status" value="1"/>
</dbReference>
<dbReference type="EC" id="2.1.1.13" evidence="6"/>
<evidence type="ECO:0000256" key="4">
    <source>
        <dbReference type="ARBA" id="ARBA00005178"/>
    </source>
</evidence>
<keyword evidence="9" id="KW-0028">Amino-acid biosynthesis</keyword>
<evidence type="ECO:0000256" key="18">
    <source>
        <dbReference type="ARBA" id="ARBA00031040"/>
    </source>
</evidence>
<dbReference type="NCBIfam" id="NF005719">
    <property type="entry name" value="PRK07535.1"/>
    <property type="match status" value="1"/>
</dbReference>
<comment type="cofactor">
    <cofactor evidence="2 19">
        <name>Zn(2+)</name>
        <dbReference type="ChEBI" id="CHEBI:29105"/>
    </cofactor>
</comment>
<feature type="domain" description="Hcy-binding" evidence="20">
    <location>
        <begin position="1"/>
        <end position="283"/>
    </location>
</feature>
<dbReference type="Proteomes" id="UP000183918">
    <property type="component" value="Unassembled WGS sequence"/>
</dbReference>
<feature type="binding site" evidence="19">
    <location>
        <position position="205"/>
    </location>
    <ligand>
        <name>Zn(2+)</name>
        <dbReference type="ChEBI" id="CHEBI:29105"/>
    </ligand>
</feature>
<dbReference type="Pfam" id="PF02310">
    <property type="entry name" value="B12-binding"/>
    <property type="match status" value="1"/>
</dbReference>
<dbReference type="Gene3D" id="1.10.1240.10">
    <property type="entry name" value="Methionine synthase domain"/>
    <property type="match status" value="1"/>
</dbReference>
<feature type="domain" description="B12-binding N-terminal" evidence="23">
    <location>
        <begin position="597"/>
        <end position="692"/>
    </location>
</feature>
<keyword evidence="10" id="KW-0846">Cobalamin</keyword>
<dbReference type="Pfam" id="PF02607">
    <property type="entry name" value="B12-binding_2"/>
    <property type="match status" value="1"/>
</dbReference>
<evidence type="ECO:0000256" key="6">
    <source>
        <dbReference type="ARBA" id="ARBA00012032"/>
    </source>
</evidence>
<dbReference type="STRING" id="1122142.SAMN02910414_00545"/>
<dbReference type="GO" id="GO:0032259">
    <property type="term" value="P:methylation"/>
    <property type="evidence" value="ECO:0007669"/>
    <property type="project" value="UniProtKB-KW"/>
</dbReference>
<dbReference type="InterPro" id="IPR036589">
    <property type="entry name" value="HCY_dom_sf"/>
</dbReference>
<evidence type="ECO:0000256" key="8">
    <source>
        <dbReference type="ARBA" id="ARBA00022603"/>
    </source>
</evidence>
<comment type="pathway">
    <text evidence="4">Amino-acid biosynthesis; L-methionine biosynthesis via de novo pathway; L-methionine from L-homocysteine (MetH route): step 1/1.</text>
</comment>
<evidence type="ECO:0000259" key="21">
    <source>
        <dbReference type="PROSITE" id="PS50972"/>
    </source>
</evidence>
<dbReference type="UniPathway" id="UPA00051">
    <property type="reaction ID" value="UER00081"/>
</dbReference>
<dbReference type="InterPro" id="IPR003726">
    <property type="entry name" value="HCY_dom"/>
</dbReference>
<evidence type="ECO:0000313" key="24">
    <source>
        <dbReference type="EMBL" id="SDY01577.1"/>
    </source>
</evidence>
<dbReference type="SMART" id="SM01018">
    <property type="entry name" value="B12-binding_2"/>
    <property type="match status" value="1"/>
</dbReference>
<keyword evidence="14 19" id="KW-0862">Zinc</keyword>
<evidence type="ECO:0000256" key="19">
    <source>
        <dbReference type="PROSITE-ProRule" id="PRU00333"/>
    </source>
</evidence>
<dbReference type="EMBL" id="FNPG01000006">
    <property type="protein sequence ID" value="SDY01577.1"/>
    <property type="molecule type" value="Genomic_DNA"/>
</dbReference>
<keyword evidence="8 19" id="KW-0489">Methyltransferase</keyword>
<reference evidence="24 25" key="1">
    <citation type="submission" date="2016-10" db="EMBL/GenBank/DDBJ databases">
        <authorList>
            <person name="de Groot N.N."/>
        </authorList>
    </citation>
    <scope>NUCLEOTIDE SEQUENCE [LARGE SCALE GENOMIC DNA]</scope>
    <source>
        <strain evidence="24 25">DSM 14045</strain>
    </source>
</reference>
<dbReference type="InterPro" id="IPR050554">
    <property type="entry name" value="Met_Synthase/Corrinoid"/>
</dbReference>
<keyword evidence="15" id="KW-0486">Methionine biosynthesis</keyword>
<dbReference type="Pfam" id="PF00809">
    <property type="entry name" value="Pterin_bind"/>
    <property type="match status" value="1"/>
</dbReference>
<dbReference type="Pfam" id="PF02574">
    <property type="entry name" value="S-methyl_trans"/>
    <property type="match status" value="1"/>
</dbReference>
<evidence type="ECO:0000256" key="10">
    <source>
        <dbReference type="ARBA" id="ARBA00022628"/>
    </source>
</evidence>
<dbReference type="PROSITE" id="PS50972">
    <property type="entry name" value="PTERIN_BINDING"/>
    <property type="match status" value="1"/>
</dbReference>
<dbReference type="GO" id="GO:0046653">
    <property type="term" value="P:tetrahydrofolate metabolic process"/>
    <property type="evidence" value="ECO:0007669"/>
    <property type="project" value="TreeGrafter"/>
</dbReference>
<evidence type="ECO:0000256" key="12">
    <source>
        <dbReference type="ARBA" id="ARBA00022691"/>
    </source>
</evidence>
<dbReference type="RefSeq" id="WP_074715951.1">
    <property type="nucleotide sequence ID" value="NZ_FNPG01000006.1"/>
</dbReference>
<feature type="binding site" evidence="19">
    <location>
        <position position="269"/>
    </location>
    <ligand>
        <name>Zn(2+)</name>
        <dbReference type="ChEBI" id="CHEBI:29105"/>
    </ligand>
</feature>
<protein>
    <recommendedName>
        <fullName evidence="7">Methionine synthase</fullName>
        <ecNumber evidence="6">2.1.1.13</ecNumber>
    </recommendedName>
    <alternativeName>
        <fullName evidence="18">5-methyltetrahydrofolate--homocysteine methyltransferase</fullName>
    </alternativeName>
</protein>
<organism evidence="24 25">
    <name type="scientific">Lachnobacterium bovis DSM 14045</name>
    <dbReference type="NCBI Taxonomy" id="1122142"/>
    <lineage>
        <taxon>Bacteria</taxon>
        <taxon>Bacillati</taxon>
        <taxon>Bacillota</taxon>
        <taxon>Clostridia</taxon>
        <taxon>Lachnospirales</taxon>
        <taxon>Lachnospiraceae</taxon>
        <taxon>Lachnobacterium</taxon>
    </lineage>
</organism>
<dbReference type="PIRSF" id="PIRSF037472">
    <property type="entry name" value="DHPS_mtfrase"/>
    <property type="match status" value="1"/>
</dbReference>
<dbReference type="SUPFAM" id="SSF47644">
    <property type="entry name" value="Methionine synthase domain"/>
    <property type="match status" value="1"/>
</dbReference>
<dbReference type="GO" id="GO:0046872">
    <property type="term" value="F:metal ion binding"/>
    <property type="evidence" value="ECO:0007669"/>
    <property type="project" value="UniProtKB-KW"/>
</dbReference>
<dbReference type="GO" id="GO:0031419">
    <property type="term" value="F:cobalamin binding"/>
    <property type="evidence" value="ECO:0007669"/>
    <property type="project" value="UniProtKB-KW"/>
</dbReference>
<comment type="similarity">
    <text evidence="5">Belongs to the vitamin-B12 dependent methionine synthase family.</text>
</comment>
<evidence type="ECO:0000256" key="16">
    <source>
        <dbReference type="ARBA" id="ARBA00023285"/>
    </source>
</evidence>
<dbReference type="AlphaFoldDB" id="A0A1H3GEU4"/>
<evidence type="ECO:0000256" key="11">
    <source>
        <dbReference type="ARBA" id="ARBA00022679"/>
    </source>
</evidence>
<evidence type="ECO:0000256" key="17">
    <source>
        <dbReference type="ARBA" id="ARBA00025552"/>
    </source>
</evidence>
<evidence type="ECO:0000256" key="15">
    <source>
        <dbReference type="ARBA" id="ARBA00023167"/>
    </source>
</evidence>
<dbReference type="InterPro" id="IPR017215">
    <property type="entry name" value="MetH_bac"/>
</dbReference>
<dbReference type="InterPro" id="IPR000489">
    <property type="entry name" value="Pterin-binding_dom"/>
</dbReference>
<feature type="binding site" evidence="19">
    <location>
        <position position="268"/>
    </location>
    <ligand>
        <name>Zn(2+)</name>
        <dbReference type="ChEBI" id="CHEBI:29105"/>
    </ligand>
</feature>
<dbReference type="GO" id="GO:0005829">
    <property type="term" value="C:cytosol"/>
    <property type="evidence" value="ECO:0007669"/>
    <property type="project" value="TreeGrafter"/>
</dbReference>
<dbReference type="Gene3D" id="3.20.20.20">
    <property type="entry name" value="Dihydropteroate synthase-like"/>
    <property type="match status" value="1"/>
</dbReference>
<keyword evidence="25" id="KW-1185">Reference proteome</keyword>
<evidence type="ECO:0000256" key="13">
    <source>
        <dbReference type="ARBA" id="ARBA00022723"/>
    </source>
</evidence>
<dbReference type="PROSITE" id="PS51337">
    <property type="entry name" value="B12_BINDING_NTER"/>
    <property type="match status" value="1"/>
</dbReference>
<dbReference type="PROSITE" id="PS51332">
    <property type="entry name" value="B12_BINDING"/>
    <property type="match status" value="1"/>
</dbReference>
<evidence type="ECO:0000259" key="20">
    <source>
        <dbReference type="PROSITE" id="PS50970"/>
    </source>
</evidence>
<keyword evidence="13 19" id="KW-0479">Metal-binding</keyword>
<evidence type="ECO:0000256" key="7">
    <source>
        <dbReference type="ARBA" id="ARBA00013998"/>
    </source>
</evidence>
<dbReference type="OrthoDB" id="9803687at2"/>
<dbReference type="GO" id="GO:0008705">
    <property type="term" value="F:methionine synthase activity"/>
    <property type="evidence" value="ECO:0007669"/>
    <property type="project" value="UniProtKB-EC"/>
</dbReference>
<comment type="function">
    <text evidence="17">Catalyzes the transfer of a methyl group from methyl-cobalamin to homocysteine, yielding enzyme-bound cob(I)alamin and methionine. Subsequently, remethylates the cofactor using methyltetrahydrofolate.</text>
</comment>
<proteinExistence type="inferred from homology"/>
<keyword evidence="12" id="KW-0949">S-adenosyl-L-methionine</keyword>
<dbReference type="InterPro" id="IPR036724">
    <property type="entry name" value="Cobalamin-bd_sf"/>
</dbReference>
<evidence type="ECO:0000313" key="25">
    <source>
        <dbReference type="Proteomes" id="UP000183918"/>
    </source>
</evidence>
<name>A0A1H3GEU4_9FIRM</name>
<comment type="catalytic activity">
    <reaction evidence="1">
        <text>(6S)-5-methyl-5,6,7,8-tetrahydrofolate + L-homocysteine = (6S)-5,6,7,8-tetrahydrofolate + L-methionine</text>
        <dbReference type="Rhea" id="RHEA:11172"/>
        <dbReference type="ChEBI" id="CHEBI:18608"/>
        <dbReference type="ChEBI" id="CHEBI:57453"/>
        <dbReference type="ChEBI" id="CHEBI:57844"/>
        <dbReference type="ChEBI" id="CHEBI:58199"/>
        <dbReference type="EC" id="2.1.1.13"/>
    </reaction>
</comment>
<dbReference type="Gene3D" id="3.40.50.280">
    <property type="entry name" value="Cobalamin-binding domain"/>
    <property type="match status" value="1"/>
</dbReference>
<comment type="cofactor">
    <cofactor evidence="3">
        <name>methylcob(III)alamin</name>
        <dbReference type="ChEBI" id="CHEBI:28115"/>
    </cofactor>
</comment>
<evidence type="ECO:0000256" key="9">
    <source>
        <dbReference type="ARBA" id="ARBA00022605"/>
    </source>
</evidence>
<evidence type="ECO:0000256" key="2">
    <source>
        <dbReference type="ARBA" id="ARBA00001947"/>
    </source>
</evidence>
<accession>A0A1H3GEU4</accession>
<dbReference type="SUPFAM" id="SSF52242">
    <property type="entry name" value="Cobalamin (vitamin B12)-binding domain"/>
    <property type="match status" value="1"/>
</dbReference>
<dbReference type="InterPro" id="IPR036594">
    <property type="entry name" value="Meth_synthase_dom"/>
</dbReference>